<organism evidence="1 2">
    <name type="scientific">Calocera viscosa (strain TUFC12733)</name>
    <dbReference type="NCBI Taxonomy" id="1330018"/>
    <lineage>
        <taxon>Eukaryota</taxon>
        <taxon>Fungi</taxon>
        <taxon>Dikarya</taxon>
        <taxon>Basidiomycota</taxon>
        <taxon>Agaricomycotina</taxon>
        <taxon>Dacrymycetes</taxon>
        <taxon>Dacrymycetales</taxon>
        <taxon>Dacrymycetaceae</taxon>
        <taxon>Calocera</taxon>
    </lineage>
</organism>
<accession>A0A167H625</accession>
<reference evidence="1 2" key="1">
    <citation type="journal article" date="2016" name="Mol. Biol. Evol.">
        <title>Comparative Genomics of Early-Diverging Mushroom-Forming Fungi Provides Insights into the Origins of Lignocellulose Decay Capabilities.</title>
        <authorList>
            <person name="Nagy L.G."/>
            <person name="Riley R."/>
            <person name="Tritt A."/>
            <person name="Adam C."/>
            <person name="Daum C."/>
            <person name="Floudas D."/>
            <person name="Sun H."/>
            <person name="Yadav J.S."/>
            <person name="Pangilinan J."/>
            <person name="Larsson K.H."/>
            <person name="Matsuura K."/>
            <person name="Barry K."/>
            <person name="Labutti K."/>
            <person name="Kuo R."/>
            <person name="Ohm R.A."/>
            <person name="Bhattacharya S.S."/>
            <person name="Shirouzu T."/>
            <person name="Yoshinaga Y."/>
            <person name="Martin F.M."/>
            <person name="Grigoriev I.V."/>
            <person name="Hibbett D.S."/>
        </authorList>
    </citation>
    <scope>NUCLEOTIDE SEQUENCE [LARGE SCALE GENOMIC DNA]</scope>
    <source>
        <strain evidence="1 2">TUFC12733</strain>
    </source>
</reference>
<evidence type="ECO:0000313" key="2">
    <source>
        <dbReference type="Proteomes" id="UP000076738"/>
    </source>
</evidence>
<keyword evidence="2" id="KW-1185">Reference proteome</keyword>
<proteinExistence type="predicted"/>
<sequence>MTSVVLDPPPAPPASPWQVTCLNEAPSIHWPIWAEGPIAYKALRISSENTTSDWELIGFSSASPYFHPTAYGPACGHRSLAAEDQGQRQSLQILVSQKAIRTFKKALPIVPIMQSAYHTLFIADRAQWPFHNPWVPAPYSKDINVPSSIPPFKLLLHEPDKLKDFKLLQHEPDKLKDFKLLQHEPDKLRDFKLLLHTPYKLRDFKLLQHQPRKLGDF</sequence>
<dbReference type="AlphaFoldDB" id="A0A167H625"/>
<protein>
    <submittedName>
        <fullName evidence="1">Uncharacterized protein</fullName>
    </submittedName>
</protein>
<evidence type="ECO:0000313" key="1">
    <source>
        <dbReference type="EMBL" id="KZO91276.1"/>
    </source>
</evidence>
<gene>
    <name evidence="1" type="ORF">CALVIDRAFT_568431</name>
</gene>
<dbReference type="EMBL" id="KV417326">
    <property type="protein sequence ID" value="KZO91276.1"/>
    <property type="molecule type" value="Genomic_DNA"/>
</dbReference>
<dbReference type="Proteomes" id="UP000076738">
    <property type="component" value="Unassembled WGS sequence"/>
</dbReference>
<name>A0A167H625_CALVF</name>